<gene>
    <name evidence="1" type="ORF">JG687_00017389</name>
</gene>
<dbReference type="AlphaFoldDB" id="A0A8T1TN69"/>
<reference evidence="1" key="1">
    <citation type="submission" date="2021-01" db="EMBL/GenBank/DDBJ databases">
        <title>Phytophthora aleatoria, a newly-described species from Pinus radiata is distinct from Phytophthora cactorum isolates based on comparative genomics.</title>
        <authorList>
            <person name="Mcdougal R."/>
            <person name="Panda P."/>
            <person name="Williams N."/>
            <person name="Studholme D.J."/>
        </authorList>
    </citation>
    <scope>NUCLEOTIDE SEQUENCE</scope>
    <source>
        <strain evidence="1">NZFS 3830</strain>
    </source>
</reference>
<evidence type="ECO:0000313" key="1">
    <source>
        <dbReference type="EMBL" id="KAG6945298.1"/>
    </source>
</evidence>
<evidence type="ECO:0000313" key="2">
    <source>
        <dbReference type="Proteomes" id="UP000688947"/>
    </source>
</evidence>
<organism evidence="1 2">
    <name type="scientific">Phytophthora cactorum</name>
    <dbReference type="NCBI Taxonomy" id="29920"/>
    <lineage>
        <taxon>Eukaryota</taxon>
        <taxon>Sar</taxon>
        <taxon>Stramenopiles</taxon>
        <taxon>Oomycota</taxon>
        <taxon>Peronosporomycetes</taxon>
        <taxon>Peronosporales</taxon>
        <taxon>Peronosporaceae</taxon>
        <taxon>Phytophthora</taxon>
    </lineage>
</organism>
<proteinExistence type="predicted"/>
<protein>
    <submittedName>
        <fullName evidence="1">Uncharacterized protein</fullName>
    </submittedName>
</protein>
<accession>A0A8T1TN69</accession>
<name>A0A8T1TN69_9STRA</name>
<dbReference type="EMBL" id="JAENGZ010002005">
    <property type="protein sequence ID" value="KAG6945298.1"/>
    <property type="molecule type" value="Genomic_DNA"/>
</dbReference>
<dbReference type="Proteomes" id="UP000688947">
    <property type="component" value="Unassembled WGS sequence"/>
</dbReference>
<sequence length="178" mass="20870">MVSLDRLSAHCRTEIAQRFLQQQMRMVSQSLSTLHQTLTIPWIQILLTSYQIWQYHLEWHYLTSFGSSGDKRRLILGPTRASTSCHRCTTLCCARRGSVGMTLSALVWVPQRPARQKSRPRNHASIGKNLSQVLRHIRKGQKGRQIFRCEGIASQPVARNLYIAYWRRGERWYRHPYH</sequence>
<comment type="caution">
    <text evidence="1">The sequence shown here is derived from an EMBL/GenBank/DDBJ whole genome shotgun (WGS) entry which is preliminary data.</text>
</comment>